<dbReference type="OrthoDB" id="669426at2"/>
<organism evidence="2 3">
    <name type="scientific">Panacibacter ginsenosidivorans</name>
    <dbReference type="NCBI Taxonomy" id="1813871"/>
    <lineage>
        <taxon>Bacteria</taxon>
        <taxon>Pseudomonadati</taxon>
        <taxon>Bacteroidota</taxon>
        <taxon>Chitinophagia</taxon>
        <taxon>Chitinophagales</taxon>
        <taxon>Chitinophagaceae</taxon>
        <taxon>Panacibacter</taxon>
    </lineage>
</organism>
<feature type="transmembrane region" description="Helical" evidence="1">
    <location>
        <begin position="92"/>
        <end position="110"/>
    </location>
</feature>
<dbReference type="EMBL" id="CP042435">
    <property type="protein sequence ID" value="QEC68431.1"/>
    <property type="molecule type" value="Genomic_DNA"/>
</dbReference>
<name>A0A5B8VBX2_9BACT</name>
<gene>
    <name evidence="2" type="ORF">FRZ67_14370</name>
</gene>
<evidence type="ECO:0000313" key="2">
    <source>
        <dbReference type="EMBL" id="QEC68431.1"/>
    </source>
</evidence>
<keyword evidence="1" id="KW-1133">Transmembrane helix</keyword>
<keyword evidence="1" id="KW-0472">Membrane</keyword>
<reference evidence="2 3" key="1">
    <citation type="journal article" date="2016" name="Int. J. Syst. Evol. Microbiol.">
        <title>Panacibacter ginsenosidivorans gen. nov., sp. nov., with ginsenoside converting activity isolated from soil of a ginseng field.</title>
        <authorList>
            <person name="Siddiqi M.Z."/>
            <person name="Muhammad Shafi S."/>
            <person name="Choi K.D."/>
            <person name="Im W.T."/>
        </authorList>
    </citation>
    <scope>NUCLEOTIDE SEQUENCE [LARGE SCALE GENOMIC DNA]</scope>
    <source>
        <strain evidence="2 3">Gsoil1550</strain>
    </source>
</reference>
<accession>A0A5B8VBX2</accession>
<dbReference type="KEGG" id="pgin:FRZ67_14370"/>
<protein>
    <recommendedName>
        <fullName evidence="4">Tetratricopeptide repeat protein</fullName>
    </recommendedName>
</protein>
<dbReference type="Gene3D" id="1.25.40.10">
    <property type="entry name" value="Tetratricopeptide repeat domain"/>
    <property type="match status" value="1"/>
</dbReference>
<dbReference type="RefSeq" id="WP_147190429.1">
    <property type="nucleotide sequence ID" value="NZ_CP042435.1"/>
</dbReference>
<dbReference type="AlphaFoldDB" id="A0A5B8VBX2"/>
<keyword evidence="3" id="KW-1185">Reference proteome</keyword>
<evidence type="ECO:0008006" key="4">
    <source>
        <dbReference type="Google" id="ProtNLM"/>
    </source>
</evidence>
<dbReference type="Proteomes" id="UP000321533">
    <property type="component" value="Chromosome"/>
</dbReference>
<proteinExistence type="predicted"/>
<dbReference type="InterPro" id="IPR011990">
    <property type="entry name" value="TPR-like_helical_dom_sf"/>
</dbReference>
<sequence>MQDNYTYDEMELLIRYMDGEADAEEKAATEKMLQENTSLQERYENLLTAKGAIRSQGLKEKVQALHQQYFSETQIAKTEPAKIIKPAFGIKTFMRIAAVLILVIAGYGVYQFTSTSNDSLYKANFETYQLPVMRGETTTNSIDSLYNANNFTAVIATASSKPVKTQKDYFLTAQSYLQTNNASAAINAFKNVEQLNNTSAEKYFVQETDYYLALAYIKANDIYAAEKQLSKITANKQHMFYSKAKEISSTKLMILKWKE</sequence>
<keyword evidence="1" id="KW-0812">Transmembrane</keyword>
<dbReference type="SUPFAM" id="SSF48452">
    <property type="entry name" value="TPR-like"/>
    <property type="match status" value="1"/>
</dbReference>
<evidence type="ECO:0000256" key="1">
    <source>
        <dbReference type="SAM" id="Phobius"/>
    </source>
</evidence>
<evidence type="ECO:0000313" key="3">
    <source>
        <dbReference type="Proteomes" id="UP000321533"/>
    </source>
</evidence>